<keyword evidence="11" id="KW-1185">Reference proteome</keyword>
<dbReference type="GO" id="GO:0006511">
    <property type="term" value="P:ubiquitin-dependent protein catabolic process"/>
    <property type="evidence" value="ECO:0007669"/>
    <property type="project" value="UniProtKB-UniRule"/>
</dbReference>
<dbReference type="Proteomes" id="UP000034841">
    <property type="component" value="Unassembled WGS sequence"/>
</dbReference>
<dbReference type="AlphaFoldDB" id="A0A0F8DLM5"/>
<dbReference type="InterPro" id="IPR036959">
    <property type="entry name" value="Peptidase_C12_UCH_sf"/>
</dbReference>
<reference evidence="10 11" key="1">
    <citation type="submission" date="2015-04" db="EMBL/GenBank/DDBJ databases">
        <title>Genome sequence of Ceratocystis platani, a major pathogen of plane trees.</title>
        <authorList>
            <person name="Belbahri L."/>
        </authorList>
    </citation>
    <scope>NUCLEOTIDE SEQUENCE [LARGE SCALE GENOMIC DNA]</scope>
    <source>
        <strain evidence="10 11">CFO</strain>
    </source>
</reference>
<gene>
    <name evidence="10" type="primary">uch2_1</name>
    <name evidence="10" type="ORF">CFO_g845</name>
</gene>
<keyword evidence="3 7" id="KW-0645">Protease</keyword>
<sequence>MLSEVPPIATSDDSSPDGSKNIPSNVQPALGDASIDRSPEAPTPTTTASHRHGLRKRPNPTTPDRDIPDGDLLVASLAPLTKKDLEQWKGWIEVESDPAFFNAILRDLGVKNVRAQEVLSLDNLATLGNTVFGLIFLSEYIENDENLMTECDNIWFANQTVENSCATVALLNLIMNAKCANLGETISKFREMTQPLDTITRGKYISQNTFLRSTHNQFASRMDILNADLALDNQTNTDSTGKRMIRNISVASKRQRRNAETSFHYVAFVKSEQEEVWELDGLRWNPVSLGKVGDASVGDSGANWLSLIMPVIESRMESSSSAGFSLLSFIEDPLWPCALEIAKSLATIKAIERHATTQTPSWDITTATPLTPLAGGNDEEALKLYKLTLEDIDNAQPEDQVLATLKQGMNKEGTLELREVCIGKVHAALSKWEAQYIQLDAETLSSGERNESFLPAIHEWTRVLAEIDKLKMLNTLASAS</sequence>
<feature type="site" description="Transition state stabilizer" evidence="7">
    <location>
        <position position="159"/>
    </location>
</feature>
<dbReference type="PANTHER" id="PTHR10589:SF29">
    <property type="entry name" value="UBIQUITIN CARBOXYL-TERMINAL HYDROLASE"/>
    <property type="match status" value="1"/>
</dbReference>
<comment type="catalytic activity">
    <reaction evidence="1 7">
        <text>Thiol-dependent hydrolysis of ester, thioester, amide, peptide and isopeptide bonds formed by the C-terminal Gly of ubiquitin (a 76-residue protein attached to proteins as an intracellular targeting signal).</text>
        <dbReference type="EC" id="3.4.19.12"/>
    </reaction>
</comment>
<organism evidence="10 11">
    <name type="scientific">Ceratocystis fimbriata f. sp. platani</name>
    <dbReference type="NCBI Taxonomy" id="88771"/>
    <lineage>
        <taxon>Eukaryota</taxon>
        <taxon>Fungi</taxon>
        <taxon>Dikarya</taxon>
        <taxon>Ascomycota</taxon>
        <taxon>Pezizomycotina</taxon>
        <taxon>Sordariomycetes</taxon>
        <taxon>Hypocreomycetidae</taxon>
        <taxon>Microascales</taxon>
        <taxon>Ceratocystidaceae</taxon>
        <taxon>Ceratocystis</taxon>
    </lineage>
</organism>
<dbReference type="GO" id="GO:0004843">
    <property type="term" value="F:cysteine-type deubiquitinase activity"/>
    <property type="evidence" value="ECO:0007669"/>
    <property type="project" value="UniProtKB-UniRule"/>
</dbReference>
<comment type="caution">
    <text evidence="10">The sequence shown here is derived from an EMBL/GenBank/DDBJ whole genome shotgun (WGS) entry which is preliminary data.</text>
</comment>
<dbReference type="GO" id="GO:0005737">
    <property type="term" value="C:cytoplasm"/>
    <property type="evidence" value="ECO:0007669"/>
    <property type="project" value="TreeGrafter"/>
</dbReference>
<feature type="region of interest" description="Disordered" evidence="8">
    <location>
        <begin position="1"/>
        <end position="70"/>
    </location>
</feature>
<keyword evidence="4 7" id="KW-0833">Ubl conjugation pathway</keyword>
<dbReference type="SUPFAM" id="SSF54001">
    <property type="entry name" value="Cysteine proteinases"/>
    <property type="match status" value="1"/>
</dbReference>
<dbReference type="Gene3D" id="3.40.532.10">
    <property type="entry name" value="Peptidase C12, ubiquitin carboxyl-terminal hydrolase"/>
    <property type="match status" value="1"/>
</dbReference>
<evidence type="ECO:0000256" key="6">
    <source>
        <dbReference type="ARBA" id="ARBA00022807"/>
    </source>
</evidence>
<evidence type="ECO:0000256" key="1">
    <source>
        <dbReference type="ARBA" id="ARBA00000707"/>
    </source>
</evidence>
<evidence type="ECO:0000313" key="10">
    <source>
        <dbReference type="EMBL" id="KKF96774.1"/>
    </source>
</evidence>
<dbReference type="PANTHER" id="PTHR10589">
    <property type="entry name" value="UBIQUITIN CARBOXYL-TERMINAL HYDROLASE"/>
    <property type="match status" value="1"/>
</dbReference>
<evidence type="ECO:0000256" key="5">
    <source>
        <dbReference type="ARBA" id="ARBA00022801"/>
    </source>
</evidence>
<evidence type="ECO:0000256" key="7">
    <source>
        <dbReference type="PROSITE-ProRule" id="PRU01393"/>
    </source>
</evidence>
<proteinExistence type="inferred from homology"/>
<dbReference type="Pfam" id="PF01088">
    <property type="entry name" value="Peptidase_C12"/>
    <property type="match status" value="1"/>
</dbReference>
<dbReference type="InterPro" id="IPR038765">
    <property type="entry name" value="Papain-like_cys_pep_sf"/>
</dbReference>
<dbReference type="OrthoDB" id="1924260at2759"/>
<feature type="compositionally biased region" description="Basic residues" evidence="8">
    <location>
        <begin position="49"/>
        <end position="58"/>
    </location>
</feature>
<dbReference type="GO" id="GO:0016579">
    <property type="term" value="P:protein deubiquitination"/>
    <property type="evidence" value="ECO:0007669"/>
    <property type="project" value="TreeGrafter"/>
</dbReference>
<keyword evidence="5 7" id="KW-0378">Hydrolase</keyword>
<dbReference type="PROSITE" id="PS52048">
    <property type="entry name" value="UCH_DOMAIN"/>
    <property type="match status" value="1"/>
</dbReference>
<evidence type="ECO:0000259" key="9">
    <source>
        <dbReference type="PROSITE" id="PS52048"/>
    </source>
</evidence>
<accession>A0A0F8DLM5</accession>
<name>A0A0F8DLM5_CERFI</name>
<feature type="active site" description="Nucleophile" evidence="7">
    <location>
        <position position="165"/>
    </location>
</feature>
<evidence type="ECO:0000256" key="8">
    <source>
        <dbReference type="SAM" id="MobiDB-lite"/>
    </source>
</evidence>
<feature type="active site" description="Proton donor" evidence="7">
    <location>
        <position position="264"/>
    </location>
</feature>
<evidence type="ECO:0000256" key="3">
    <source>
        <dbReference type="ARBA" id="ARBA00022670"/>
    </source>
</evidence>
<protein>
    <recommendedName>
        <fullName evidence="2 7">ubiquitinyl hydrolase 1</fullName>
        <ecNumber evidence="2 7">3.4.19.12</ecNumber>
    </recommendedName>
</protein>
<evidence type="ECO:0000256" key="4">
    <source>
        <dbReference type="ARBA" id="ARBA00022786"/>
    </source>
</evidence>
<evidence type="ECO:0000256" key="2">
    <source>
        <dbReference type="ARBA" id="ARBA00012759"/>
    </source>
</evidence>
<comment type="similarity">
    <text evidence="7">Belongs to the peptidase C12 family.</text>
</comment>
<feature type="site" description="Important for enzyme activity" evidence="7">
    <location>
        <position position="280"/>
    </location>
</feature>
<evidence type="ECO:0000313" key="11">
    <source>
        <dbReference type="Proteomes" id="UP000034841"/>
    </source>
</evidence>
<feature type="domain" description="UCH catalytic" evidence="9">
    <location>
        <begin position="90"/>
        <end position="331"/>
    </location>
</feature>
<dbReference type="EMBL" id="LBBL01000028">
    <property type="protein sequence ID" value="KKF96774.1"/>
    <property type="molecule type" value="Genomic_DNA"/>
</dbReference>
<dbReference type="EC" id="3.4.19.12" evidence="2 7"/>
<dbReference type="InterPro" id="IPR001578">
    <property type="entry name" value="Peptidase_C12_UCH"/>
</dbReference>
<keyword evidence="6 7" id="KW-0788">Thiol protease</keyword>
<feature type="compositionally biased region" description="Polar residues" evidence="8">
    <location>
        <begin position="11"/>
        <end position="27"/>
    </location>
</feature>